<feature type="domain" description="CHHC U11-48K-type" evidence="5">
    <location>
        <begin position="51"/>
        <end position="78"/>
    </location>
</feature>
<evidence type="ECO:0000259" key="5">
    <source>
        <dbReference type="PROSITE" id="PS51800"/>
    </source>
</evidence>
<keyword evidence="2" id="KW-0863">Zinc-finger</keyword>
<feature type="region of interest" description="Disordered" evidence="4">
    <location>
        <begin position="91"/>
        <end position="112"/>
    </location>
</feature>
<dbReference type="PROSITE" id="PS51800">
    <property type="entry name" value="ZF_CHHC_U11_48K"/>
    <property type="match status" value="2"/>
</dbReference>
<evidence type="ECO:0000313" key="6">
    <source>
        <dbReference type="EMBL" id="CAK8688352.1"/>
    </source>
</evidence>
<feature type="region of interest" description="Disordered" evidence="4">
    <location>
        <begin position="159"/>
        <end position="254"/>
    </location>
</feature>
<feature type="domain" description="CHHC U11-48K-type" evidence="5">
    <location>
        <begin position="19"/>
        <end position="46"/>
    </location>
</feature>
<dbReference type="SUPFAM" id="SSF57667">
    <property type="entry name" value="beta-beta-alpha zinc fingers"/>
    <property type="match status" value="1"/>
</dbReference>
<keyword evidence="3" id="KW-0862">Zinc</keyword>
<dbReference type="Pfam" id="PF05253">
    <property type="entry name" value="zf-U11-48K"/>
    <property type="match status" value="2"/>
</dbReference>
<keyword evidence="1" id="KW-0479">Metal-binding</keyword>
<reference evidence="6 7" key="1">
    <citation type="submission" date="2024-02" db="EMBL/GenBank/DDBJ databases">
        <authorList>
            <person name="Daric V."/>
            <person name="Darras S."/>
        </authorList>
    </citation>
    <scope>NUCLEOTIDE SEQUENCE [LARGE SCALE GENOMIC DNA]</scope>
</reference>
<dbReference type="EMBL" id="CAWYQH010000108">
    <property type="protein sequence ID" value="CAK8688352.1"/>
    <property type="molecule type" value="Genomic_DNA"/>
</dbReference>
<comment type="caution">
    <text evidence="6">The sequence shown here is derived from an EMBL/GenBank/DDBJ whole genome shotgun (WGS) entry which is preliminary data.</text>
</comment>
<keyword evidence="7" id="KW-1185">Reference proteome</keyword>
<dbReference type="Proteomes" id="UP001642483">
    <property type="component" value="Unassembled WGS sequence"/>
</dbReference>
<dbReference type="InterPro" id="IPR036236">
    <property type="entry name" value="Znf_C2H2_sf"/>
</dbReference>
<feature type="compositionally biased region" description="Polar residues" evidence="4">
    <location>
        <begin position="210"/>
        <end position="223"/>
    </location>
</feature>
<sequence>MASISGNQQSMRQSDSDELFVCPYDPVHRISAKRYVGHITKCKKNHPGADKDVCPFNARHIAPKPELQMHMSSCPDRTMFEFEINKERLSDDGDEVKGCTSLPPPLPSQDLDFGDDEDWDLEFSDIIVSEEERQRRPNYRPNPTSTRWRMEVNVEEQELLATPSELRPSQTLQPFPMERRPLTEPQLRSGFVGMARGRNLNRPEQKPSKENSQLRSRQPTTMPSLAANFSVKPTEPASRPSHQPKPLGRRRIPINAPRSVVNDVVVATREMAEERESLLEAETRAVSIADTGKQSVVQRRSTCKGKKEISQNDSPDQQTRSRVQSGAQLNVEQLIKLRKKPEIERRIAEINQQLKLEK</sequence>
<protein>
    <recommendedName>
        <fullName evidence="5">CHHC U11-48K-type domain-containing protein</fullName>
    </recommendedName>
</protein>
<gene>
    <name evidence="6" type="ORF">CVLEPA_LOCUS20374</name>
</gene>
<feature type="region of interest" description="Disordered" evidence="4">
    <location>
        <begin position="298"/>
        <end position="325"/>
    </location>
</feature>
<dbReference type="PANTHER" id="PTHR21402:SF5">
    <property type="entry name" value="GAMETOCYTE SPECIFIC FACTOR 1"/>
    <property type="match status" value="1"/>
</dbReference>
<evidence type="ECO:0000256" key="2">
    <source>
        <dbReference type="ARBA" id="ARBA00022771"/>
    </source>
</evidence>
<proteinExistence type="predicted"/>
<evidence type="ECO:0000256" key="4">
    <source>
        <dbReference type="SAM" id="MobiDB-lite"/>
    </source>
</evidence>
<accession>A0ABP0G989</accession>
<evidence type="ECO:0000256" key="3">
    <source>
        <dbReference type="ARBA" id="ARBA00022833"/>
    </source>
</evidence>
<organism evidence="6 7">
    <name type="scientific">Clavelina lepadiformis</name>
    <name type="common">Light-bulb sea squirt</name>
    <name type="synonym">Ascidia lepadiformis</name>
    <dbReference type="NCBI Taxonomy" id="159417"/>
    <lineage>
        <taxon>Eukaryota</taxon>
        <taxon>Metazoa</taxon>
        <taxon>Chordata</taxon>
        <taxon>Tunicata</taxon>
        <taxon>Ascidiacea</taxon>
        <taxon>Aplousobranchia</taxon>
        <taxon>Clavelinidae</taxon>
        <taxon>Clavelina</taxon>
    </lineage>
</organism>
<dbReference type="InterPro" id="IPR051591">
    <property type="entry name" value="UPF0224_FAM112_RNA_Proc"/>
</dbReference>
<name>A0ABP0G989_CLALP</name>
<feature type="compositionally biased region" description="Polar residues" evidence="4">
    <location>
        <begin position="311"/>
        <end position="325"/>
    </location>
</feature>
<dbReference type="InterPro" id="IPR022776">
    <property type="entry name" value="TRM13/UPF0224_CHHC_Znf_dom"/>
</dbReference>
<evidence type="ECO:0000256" key="1">
    <source>
        <dbReference type="ARBA" id="ARBA00022723"/>
    </source>
</evidence>
<evidence type="ECO:0000313" key="7">
    <source>
        <dbReference type="Proteomes" id="UP001642483"/>
    </source>
</evidence>
<dbReference type="PANTHER" id="PTHR21402">
    <property type="entry name" value="GAMETOCYTE SPECIFIC FACTOR 1-RELATED"/>
    <property type="match status" value="1"/>
</dbReference>